<dbReference type="Gene3D" id="3.10.129.10">
    <property type="entry name" value="Hotdog Thioesterase"/>
    <property type="match status" value="1"/>
</dbReference>
<dbReference type="InterPro" id="IPR006683">
    <property type="entry name" value="Thioestr_dom"/>
</dbReference>
<sequence>MRLVFKPSLEQPAGVVHGGAIASLIDSVVVPAIGSAYEAGVNFVTIDLHIQFLGALVGEDAVAEGWVVQRGRSMVFVEAEVIGADSGRLIARGQMTYKVSLPRH</sequence>
<evidence type="ECO:0000313" key="4">
    <source>
        <dbReference type="EMBL" id="CAB5068512.1"/>
    </source>
</evidence>
<dbReference type="PANTHER" id="PTHR21660">
    <property type="entry name" value="THIOESTERASE SUPERFAMILY MEMBER-RELATED"/>
    <property type="match status" value="1"/>
</dbReference>
<evidence type="ECO:0000259" key="3">
    <source>
        <dbReference type="Pfam" id="PF03061"/>
    </source>
</evidence>
<dbReference type="EMBL" id="CAFBQP010000145">
    <property type="protein sequence ID" value="CAB5068512.1"/>
    <property type="molecule type" value="Genomic_DNA"/>
</dbReference>
<keyword evidence="2" id="KW-0378">Hydrolase</keyword>
<proteinExistence type="inferred from homology"/>
<evidence type="ECO:0000256" key="2">
    <source>
        <dbReference type="ARBA" id="ARBA00022801"/>
    </source>
</evidence>
<dbReference type="Pfam" id="PF03061">
    <property type="entry name" value="4HBT"/>
    <property type="match status" value="1"/>
</dbReference>
<reference evidence="4" key="1">
    <citation type="submission" date="2020-05" db="EMBL/GenBank/DDBJ databases">
        <authorList>
            <person name="Chiriac C."/>
            <person name="Salcher M."/>
            <person name="Ghai R."/>
            <person name="Kavagutti S V."/>
        </authorList>
    </citation>
    <scope>NUCLEOTIDE SEQUENCE</scope>
</reference>
<dbReference type="InterPro" id="IPR003736">
    <property type="entry name" value="PAAI_dom"/>
</dbReference>
<dbReference type="AlphaFoldDB" id="A0A6J7UTS0"/>
<dbReference type="InterPro" id="IPR029069">
    <property type="entry name" value="HotDog_dom_sf"/>
</dbReference>
<evidence type="ECO:0000256" key="1">
    <source>
        <dbReference type="ARBA" id="ARBA00008324"/>
    </source>
</evidence>
<feature type="domain" description="Thioesterase" evidence="3">
    <location>
        <begin position="14"/>
        <end position="86"/>
    </location>
</feature>
<protein>
    <submittedName>
        <fullName evidence="4">Unannotated protein</fullName>
    </submittedName>
</protein>
<comment type="similarity">
    <text evidence="1">Belongs to the thioesterase PaaI family.</text>
</comment>
<dbReference type="SUPFAM" id="SSF54637">
    <property type="entry name" value="Thioesterase/thiol ester dehydrase-isomerase"/>
    <property type="match status" value="1"/>
</dbReference>
<organism evidence="4">
    <name type="scientific">freshwater metagenome</name>
    <dbReference type="NCBI Taxonomy" id="449393"/>
    <lineage>
        <taxon>unclassified sequences</taxon>
        <taxon>metagenomes</taxon>
        <taxon>ecological metagenomes</taxon>
    </lineage>
</organism>
<dbReference type="InterPro" id="IPR039298">
    <property type="entry name" value="ACOT13"/>
</dbReference>
<dbReference type="CDD" id="cd03443">
    <property type="entry name" value="PaaI_thioesterase"/>
    <property type="match status" value="1"/>
</dbReference>
<accession>A0A6J7UTS0</accession>
<dbReference type="GO" id="GO:0047617">
    <property type="term" value="F:fatty acyl-CoA hydrolase activity"/>
    <property type="evidence" value="ECO:0007669"/>
    <property type="project" value="InterPro"/>
</dbReference>
<dbReference type="PANTHER" id="PTHR21660:SF1">
    <property type="entry name" value="ACYL-COENZYME A THIOESTERASE 13"/>
    <property type="match status" value="1"/>
</dbReference>
<dbReference type="NCBIfam" id="TIGR00369">
    <property type="entry name" value="unchar_dom_1"/>
    <property type="match status" value="1"/>
</dbReference>
<name>A0A6J7UTS0_9ZZZZ</name>
<gene>
    <name evidence="4" type="ORF">UFOPK4306_02424</name>
</gene>